<evidence type="ECO:0000313" key="3">
    <source>
        <dbReference type="Proteomes" id="UP001162881"/>
    </source>
</evidence>
<sequence length="150" mass="16522">MAASELPFSTGRRRTISRQAIEQAQAHAAADGQPSRRRQSRLRVRLPATLETRAESHQAILADLSTTGARVLSDARLPAGCEVVLAWAGYEAFGEVIWCQHNQCGIAFVETIRQDTVFATRAINDASQLPDDRALLKKIAAQWVQGSRRL</sequence>
<evidence type="ECO:0000313" key="2">
    <source>
        <dbReference type="EMBL" id="MCJ2181761.1"/>
    </source>
</evidence>
<accession>A0ABT0B9L8</accession>
<dbReference type="RefSeq" id="WP_244017092.1">
    <property type="nucleotide sequence ID" value="NZ_JALHLF010000007.1"/>
</dbReference>
<organism evidence="2 3">
    <name type="scientific">Novosphingobium organovorum</name>
    <dbReference type="NCBI Taxonomy" id="2930092"/>
    <lineage>
        <taxon>Bacteria</taxon>
        <taxon>Pseudomonadati</taxon>
        <taxon>Pseudomonadota</taxon>
        <taxon>Alphaproteobacteria</taxon>
        <taxon>Sphingomonadales</taxon>
        <taxon>Sphingomonadaceae</taxon>
        <taxon>Novosphingobium</taxon>
    </lineage>
</organism>
<reference evidence="2" key="1">
    <citation type="submission" date="2022-03" db="EMBL/GenBank/DDBJ databases">
        <title>Identification of a novel bacterium isolated from mangrove sediments.</title>
        <authorList>
            <person name="Pan X."/>
        </authorList>
    </citation>
    <scope>NUCLEOTIDE SEQUENCE</scope>
    <source>
        <strain evidence="2">B1949</strain>
    </source>
</reference>
<dbReference type="SUPFAM" id="SSF141371">
    <property type="entry name" value="PilZ domain-like"/>
    <property type="match status" value="1"/>
</dbReference>
<dbReference type="EMBL" id="JALHLF010000007">
    <property type="protein sequence ID" value="MCJ2181761.1"/>
    <property type="molecule type" value="Genomic_DNA"/>
</dbReference>
<comment type="caution">
    <text evidence="2">The sequence shown here is derived from an EMBL/GenBank/DDBJ whole genome shotgun (WGS) entry which is preliminary data.</text>
</comment>
<dbReference type="InterPro" id="IPR009875">
    <property type="entry name" value="PilZ_domain"/>
</dbReference>
<evidence type="ECO:0000259" key="1">
    <source>
        <dbReference type="Pfam" id="PF07238"/>
    </source>
</evidence>
<dbReference type="Pfam" id="PF07238">
    <property type="entry name" value="PilZ"/>
    <property type="match status" value="1"/>
</dbReference>
<gene>
    <name evidence="2" type="ORF">MTR62_03440</name>
</gene>
<protein>
    <submittedName>
        <fullName evidence="2">PilZ domain-containing protein</fullName>
    </submittedName>
</protein>
<keyword evidence="3" id="KW-1185">Reference proteome</keyword>
<dbReference type="Gene3D" id="2.40.10.220">
    <property type="entry name" value="predicted glycosyltransferase like domains"/>
    <property type="match status" value="1"/>
</dbReference>
<name>A0ABT0B9L8_9SPHN</name>
<proteinExistence type="predicted"/>
<feature type="domain" description="PilZ" evidence="1">
    <location>
        <begin position="36"/>
        <end position="114"/>
    </location>
</feature>
<dbReference type="Proteomes" id="UP001162881">
    <property type="component" value="Unassembled WGS sequence"/>
</dbReference>